<gene>
    <name evidence="1" type="ORF">DVZ84_08695</name>
</gene>
<reference evidence="1 2" key="1">
    <citation type="submission" date="2018-07" db="EMBL/GenBank/DDBJ databases">
        <title>Genome guided investigation of antibiotics producing actinomycetales strain isolated from a Macau mangrove ecosystem.</title>
        <authorList>
            <person name="Hu D."/>
        </authorList>
    </citation>
    <scope>NUCLEOTIDE SEQUENCE [LARGE SCALE GENOMIC DNA]</scope>
    <source>
        <strain evidence="1 2">2297</strain>
    </source>
</reference>
<dbReference type="OrthoDB" id="9974906at2"/>
<organism evidence="1 2">
    <name type="scientific">Streptomyces parvulus</name>
    <dbReference type="NCBI Taxonomy" id="146923"/>
    <lineage>
        <taxon>Bacteria</taxon>
        <taxon>Bacillati</taxon>
        <taxon>Actinomycetota</taxon>
        <taxon>Actinomycetes</taxon>
        <taxon>Kitasatosporales</taxon>
        <taxon>Streptomycetaceae</taxon>
        <taxon>Streptomyces</taxon>
    </lineage>
</organism>
<dbReference type="AlphaFoldDB" id="A0A369V7S1"/>
<proteinExistence type="predicted"/>
<sequence>MDHDERQAEPTVAELRAEVAQRIADAPTDDPTADMLRSIVQFLDDYTAERAARSDGPKVAHYVRADASTLPTHPAGQEAAVEGMAAAHGYTVRRRGTFERIADDLNRRGVPTDTPHGKIVTEMFELFNKFERETAADRALNGDTNPYDLEPFADVHDLAEQYEQAKADDPTLFEQFLDNLAEDLDLDDVKALRTAAAAVAESMGRIALEARTRGMGPDRIANETGYTASRIAQFLREERERRGDAK</sequence>
<protein>
    <submittedName>
        <fullName evidence="1">Uncharacterized protein</fullName>
    </submittedName>
</protein>
<name>A0A369V7S1_9ACTN</name>
<dbReference type="Proteomes" id="UP000253742">
    <property type="component" value="Unassembled WGS sequence"/>
</dbReference>
<evidence type="ECO:0000313" key="2">
    <source>
        <dbReference type="Proteomes" id="UP000253742"/>
    </source>
</evidence>
<dbReference type="EMBL" id="QQBH01000005">
    <property type="protein sequence ID" value="RDD89076.1"/>
    <property type="molecule type" value="Genomic_DNA"/>
</dbReference>
<dbReference type="RefSeq" id="WP_114528215.1">
    <property type="nucleotide sequence ID" value="NZ_QQBH01000005.1"/>
</dbReference>
<accession>A0A369V7S1</accession>
<evidence type="ECO:0000313" key="1">
    <source>
        <dbReference type="EMBL" id="RDD89076.1"/>
    </source>
</evidence>
<comment type="caution">
    <text evidence="1">The sequence shown here is derived from an EMBL/GenBank/DDBJ whole genome shotgun (WGS) entry which is preliminary data.</text>
</comment>